<dbReference type="RefSeq" id="WP_379766502.1">
    <property type="nucleotide sequence ID" value="NZ_JBHSXI010000008.1"/>
</dbReference>
<reference evidence="6 7" key="1">
    <citation type="journal article" date="2019" name="Int. J. Syst. Evol. Microbiol.">
        <title>The Global Catalogue of Microorganisms (GCM) 10K type strain sequencing project: providing services to taxonomists for standard genome sequencing and annotation.</title>
        <authorList>
            <consortium name="The Broad Institute Genomics Platform"/>
            <consortium name="The Broad Institute Genome Sequencing Center for Infectious Disease"/>
            <person name="Wu L."/>
            <person name="Ma J."/>
        </authorList>
    </citation>
    <scope>NUCLEOTIDE SEQUENCE [LARGE SCALE GENOMIC DNA]</scope>
    <source>
        <strain evidence="6 7">Y73</strain>
    </source>
</reference>
<dbReference type="InterPro" id="IPR029016">
    <property type="entry name" value="GAF-like_dom_sf"/>
</dbReference>
<sequence>MNDAVSGDTSGTRTSVSRTIEIIDALARRGSLGVTELAGALDLSKSTVHAYLKTLEQSGYVVRDGEKYTLAQKLSLLGESVRNQSRFFQIARDEIDDLAAETGLYAHLTVEENGHGVNLYQAKGDDVGRYDYQTQKIQQPEPLHVTATGKAILASLSRTDVESILDRHGLVRRTPHTITDRDSLFEELSTIGDRGYASNDEEEIEGFRAVGASICRPNGEVLGAVSVSGPTSILHGERFRQESTEAVTRTANLIEVTINMSNEFVSDLTKP</sequence>
<feature type="domain" description="IclR-ED" evidence="5">
    <location>
        <begin position="73"/>
        <end position="260"/>
    </location>
</feature>
<organism evidence="6 7">
    <name type="scientific">Halorubrum trueperi</name>
    <dbReference type="NCBI Taxonomy" id="2004704"/>
    <lineage>
        <taxon>Archaea</taxon>
        <taxon>Methanobacteriati</taxon>
        <taxon>Methanobacteriota</taxon>
        <taxon>Stenosarchaea group</taxon>
        <taxon>Halobacteria</taxon>
        <taxon>Halobacteriales</taxon>
        <taxon>Haloferacaceae</taxon>
        <taxon>Halorubrum</taxon>
    </lineage>
</organism>
<dbReference type="InterPro" id="IPR011991">
    <property type="entry name" value="ArsR-like_HTH"/>
</dbReference>
<dbReference type="Proteomes" id="UP001596333">
    <property type="component" value="Unassembled WGS sequence"/>
</dbReference>
<dbReference type="InterPro" id="IPR050707">
    <property type="entry name" value="HTH_MetabolicPath_Reg"/>
</dbReference>
<dbReference type="GO" id="GO:0003677">
    <property type="term" value="F:DNA binding"/>
    <property type="evidence" value="ECO:0007669"/>
    <property type="project" value="UniProtKB-KW"/>
</dbReference>
<keyword evidence="3" id="KW-0804">Transcription</keyword>
<dbReference type="SUPFAM" id="SSF46785">
    <property type="entry name" value="Winged helix' DNA-binding domain"/>
    <property type="match status" value="1"/>
</dbReference>
<dbReference type="InterPro" id="IPR005471">
    <property type="entry name" value="Tscrpt_reg_IclR_N"/>
</dbReference>
<dbReference type="Gene3D" id="1.10.10.10">
    <property type="entry name" value="Winged helix-like DNA-binding domain superfamily/Winged helix DNA-binding domain"/>
    <property type="match status" value="1"/>
</dbReference>
<dbReference type="Pfam" id="PF09339">
    <property type="entry name" value="HTH_IclR"/>
    <property type="match status" value="1"/>
</dbReference>
<dbReference type="PROSITE" id="PS51077">
    <property type="entry name" value="HTH_ICLR"/>
    <property type="match status" value="1"/>
</dbReference>
<evidence type="ECO:0000259" key="5">
    <source>
        <dbReference type="PROSITE" id="PS51078"/>
    </source>
</evidence>
<dbReference type="CDD" id="cd00090">
    <property type="entry name" value="HTH_ARSR"/>
    <property type="match status" value="1"/>
</dbReference>
<evidence type="ECO:0000313" key="7">
    <source>
        <dbReference type="Proteomes" id="UP001596333"/>
    </source>
</evidence>
<dbReference type="EMBL" id="JBHSXI010000008">
    <property type="protein sequence ID" value="MFC6888831.1"/>
    <property type="molecule type" value="Genomic_DNA"/>
</dbReference>
<dbReference type="SMART" id="SM00346">
    <property type="entry name" value="HTH_ICLR"/>
    <property type="match status" value="1"/>
</dbReference>
<accession>A0ABD5UKN6</accession>
<dbReference type="Pfam" id="PF01614">
    <property type="entry name" value="IclR_C"/>
    <property type="match status" value="1"/>
</dbReference>
<feature type="domain" description="HTH iclR-type" evidence="4">
    <location>
        <begin position="13"/>
        <end position="72"/>
    </location>
</feature>
<dbReference type="InterPro" id="IPR001845">
    <property type="entry name" value="HTH_ArsR_DNA-bd_dom"/>
</dbReference>
<comment type="caution">
    <text evidence="6">The sequence shown here is derived from an EMBL/GenBank/DDBJ whole genome shotgun (WGS) entry which is preliminary data.</text>
</comment>
<evidence type="ECO:0000256" key="2">
    <source>
        <dbReference type="ARBA" id="ARBA00023125"/>
    </source>
</evidence>
<dbReference type="PANTHER" id="PTHR30136:SF35">
    <property type="entry name" value="HTH-TYPE TRANSCRIPTIONAL REGULATOR RV1719"/>
    <property type="match status" value="1"/>
</dbReference>
<dbReference type="InterPro" id="IPR036390">
    <property type="entry name" value="WH_DNA-bd_sf"/>
</dbReference>
<protein>
    <submittedName>
        <fullName evidence="6">IclR family transcriptional regulator</fullName>
    </submittedName>
</protein>
<keyword evidence="2" id="KW-0238">DNA-binding</keyword>
<dbReference type="SUPFAM" id="SSF55781">
    <property type="entry name" value="GAF domain-like"/>
    <property type="match status" value="1"/>
</dbReference>
<dbReference type="Gene3D" id="3.30.450.40">
    <property type="match status" value="1"/>
</dbReference>
<evidence type="ECO:0000313" key="6">
    <source>
        <dbReference type="EMBL" id="MFC6888831.1"/>
    </source>
</evidence>
<gene>
    <name evidence="6" type="ORF">ACFQEY_07395</name>
</gene>
<proteinExistence type="predicted"/>
<dbReference type="PROSITE" id="PS51078">
    <property type="entry name" value="ICLR_ED"/>
    <property type="match status" value="1"/>
</dbReference>
<dbReference type="InterPro" id="IPR014757">
    <property type="entry name" value="Tscrpt_reg_IclR_C"/>
</dbReference>
<dbReference type="GO" id="GO:0006355">
    <property type="term" value="P:regulation of DNA-templated transcription"/>
    <property type="evidence" value="ECO:0007669"/>
    <property type="project" value="UniProtKB-ARBA"/>
</dbReference>
<keyword evidence="1" id="KW-0805">Transcription regulation</keyword>
<dbReference type="PANTHER" id="PTHR30136">
    <property type="entry name" value="HELIX-TURN-HELIX TRANSCRIPTIONAL REGULATOR, ICLR FAMILY"/>
    <property type="match status" value="1"/>
</dbReference>
<evidence type="ECO:0000256" key="1">
    <source>
        <dbReference type="ARBA" id="ARBA00023015"/>
    </source>
</evidence>
<evidence type="ECO:0000259" key="4">
    <source>
        <dbReference type="PROSITE" id="PS51077"/>
    </source>
</evidence>
<dbReference type="InterPro" id="IPR036388">
    <property type="entry name" value="WH-like_DNA-bd_sf"/>
</dbReference>
<evidence type="ECO:0000256" key="3">
    <source>
        <dbReference type="ARBA" id="ARBA00023163"/>
    </source>
</evidence>
<dbReference type="AlphaFoldDB" id="A0ABD5UKN6"/>
<name>A0ABD5UKN6_9EURY</name>
<keyword evidence="7" id="KW-1185">Reference proteome</keyword>
<dbReference type="SMART" id="SM00418">
    <property type="entry name" value="HTH_ARSR"/>
    <property type="match status" value="1"/>
</dbReference>